<dbReference type="GO" id="GO:0000398">
    <property type="term" value="P:mRNA splicing, via spliceosome"/>
    <property type="evidence" value="ECO:0007669"/>
    <property type="project" value="UniProtKB-UniRule"/>
</dbReference>
<comment type="function">
    <text evidence="7">Required for pre-mRNA splicing.</text>
</comment>
<sequence>MSRSALWRQEANIKDRERKAEETWLNAIEEGQACHVKGVIPLVGPDDTFNIHPMLLQNITKSPYFQKCCEKLTDWNMLVDEIYYEVKHMEPWTAGASKTPSTAFCLLLRLFTLRCTEKQMTLMLDHVDSPYIRCIGFLYLRYAADPGRIWSWFEPYLYDDESVQIRQGKANTTVGEYVRMLLENLEYYGTRLPRLPLALERQFKVKLLQAERVEERAKMHEQNKAAMEYFQKLGSRIQALYGDEENPVTWYDAVVDRVILRDLESGELLTRPKFQVTFPEYGNTEIVSLGEVDLPGTHSVGTEEGSGDKGDREDGGYARIDRGSGRRYDDYTRDHDRSGRGYQDDYKRGRDHPYASGRRQGYDEDRHRDRHLRRDNDYKLDDPRRERSRSRDRSDYIPPHTSSRKNSRDEEERELMEEVLRREREKSAAKGKAYAARPTGFRGVNTDESVGGKHDIQDKWAPPPTAKHEKEAASIPPAPVARKTAAELAAIEEKKRKLLAKYG</sequence>
<keyword evidence="10" id="KW-1185">Reference proteome</keyword>
<comment type="subcellular location">
    <subcellularLocation>
        <location evidence="1 7">Nucleus</location>
    </subcellularLocation>
</comment>
<evidence type="ECO:0000256" key="5">
    <source>
        <dbReference type="ARBA" id="ARBA00023187"/>
    </source>
</evidence>
<protein>
    <recommendedName>
        <fullName evidence="7">Pre-mRNA-splicing factor 38</fullName>
    </recommendedName>
</protein>
<reference evidence="9 10" key="1">
    <citation type="journal article" date="2020" name="G3 (Bethesda)">
        <title>Improved Reference Genome for Cyclotella cryptica CCMP332, a Model for Cell Wall Morphogenesis, Salinity Adaptation, and Lipid Production in Diatoms (Bacillariophyta).</title>
        <authorList>
            <person name="Roberts W.R."/>
            <person name="Downey K.M."/>
            <person name="Ruck E.C."/>
            <person name="Traller J.C."/>
            <person name="Alverson A.J."/>
        </authorList>
    </citation>
    <scope>NUCLEOTIDE SEQUENCE [LARGE SCALE GENOMIC DNA]</scope>
    <source>
        <strain evidence="9 10">CCMP332</strain>
    </source>
</reference>
<dbReference type="PANTHER" id="PTHR23142">
    <property type="entry name" value="PRE-MRNA-SPLICING FACTOR 38A-RELATED"/>
    <property type="match status" value="1"/>
</dbReference>
<feature type="compositionally biased region" description="Basic and acidic residues" evidence="8">
    <location>
        <begin position="406"/>
        <end position="428"/>
    </location>
</feature>
<dbReference type="AlphaFoldDB" id="A0ABD3Q6Z7"/>
<gene>
    <name evidence="9" type="ORF">HJC23_002196</name>
</gene>
<feature type="compositionally biased region" description="Basic and acidic residues" evidence="8">
    <location>
        <begin position="306"/>
        <end position="353"/>
    </location>
</feature>
<evidence type="ECO:0000313" key="9">
    <source>
        <dbReference type="EMBL" id="KAL3795925.1"/>
    </source>
</evidence>
<comment type="similarity">
    <text evidence="2 7">Belongs to the PRP38 family.</text>
</comment>
<evidence type="ECO:0000256" key="4">
    <source>
        <dbReference type="ARBA" id="ARBA00022728"/>
    </source>
</evidence>
<feature type="compositionally biased region" description="Basic and acidic residues" evidence="8">
    <location>
        <begin position="360"/>
        <end position="395"/>
    </location>
</feature>
<evidence type="ECO:0000256" key="8">
    <source>
        <dbReference type="SAM" id="MobiDB-lite"/>
    </source>
</evidence>
<dbReference type="GO" id="GO:0005681">
    <property type="term" value="C:spliceosomal complex"/>
    <property type="evidence" value="ECO:0007669"/>
    <property type="project" value="UniProtKB-KW"/>
</dbReference>
<evidence type="ECO:0000256" key="3">
    <source>
        <dbReference type="ARBA" id="ARBA00022664"/>
    </source>
</evidence>
<name>A0ABD3Q6Z7_9STRA</name>
<dbReference type="EMBL" id="JABMIG020000067">
    <property type="protein sequence ID" value="KAL3795925.1"/>
    <property type="molecule type" value="Genomic_DNA"/>
</dbReference>
<accession>A0ABD3Q6Z7</accession>
<dbReference type="InterPro" id="IPR005037">
    <property type="entry name" value="PRP38"/>
</dbReference>
<keyword evidence="4 7" id="KW-0747">Spliceosome</keyword>
<keyword evidence="3 7" id="KW-0507">mRNA processing</keyword>
<evidence type="ECO:0000256" key="7">
    <source>
        <dbReference type="RuleBase" id="RU367025"/>
    </source>
</evidence>
<organism evidence="9 10">
    <name type="scientific">Cyclotella cryptica</name>
    <dbReference type="NCBI Taxonomy" id="29204"/>
    <lineage>
        <taxon>Eukaryota</taxon>
        <taxon>Sar</taxon>
        <taxon>Stramenopiles</taxon>
        <taxon>Ochrophyta</taxon>
        <taxon>Bacillariophyta</taxon>
        <taxon>Coscinodiscophyceae</taxon>
        <taxon>Thalassiosirophycidae</taxon>
        <taxon>Stephanodiscales</taxon>
        <taxon>Stephanodiscaceae</taxon>
        <taxon>Cyclotella</taxon>
    </lineage>
</organism>
<dbReference type="Proteomes" id="UP001516023">
    <property type="component" value="Unassembled WGS sequence"/>
</dbReference>
<feature type="region of interest" description="Disordered" evidence="8">
    <location>
        <begin position="290"/>
        <end position="483"/>
    </location>
</feature>
<evidence type="ECO:0000256" key="6">
    <source>
        <dbReference type="ARBA" id="ARBA00023242"/>
    </source>
</evidence>
<evidence type="ECO:0000256" key="1">
    <source>
        <dbReference type="ARBA" id="ARBA00004123"/>
    </source>
</evidence>
<proteinExistence type="inferred from homology"/>
<comment type="caution">
    <text evidence="9">The sequence shown here is derived from an EMBL/GenBank/DDBJ whole genome shotgun (WGS) entry which is preliminary data.</text>
</comment>
<dbReference type="Gene3D" id="2.30.30.140">
    <property type="match status" value="1"/>
</dbReference>
<keyword evidence="5 7" id="KW-0508">mRNA splicing</keyword>
<dbReference type="Pfam" id="PF03371">
    <property type="entry name" value="PRP38"/>
    <property type="match status" value="1"/>
</dbReference>
<evidence type="ECO:0000256" key="2">
    <source>
        <dbReference type="ARBA" id="ARBA00006164"/>
    </source>
</evidence>
<keyword evidence="6 7" id="KW-0539">Nucleus</keyword>
<evidence type="ECO:0000313" key="10">
    <source>
        <dbReference type="Proteomes" id="UP001516023"/>
    </source>
</evidence>